<dbReference type="SUPFAM" id="SSF52047">
    <property type="entry name" value="RNI-like"/>
    <property type="match status" value="1"/>
</dbReference>
<comment type="caution">
    <text evidence="1">The sequence shown here is derived from an EMBL/GenBank/DDBJ whole genome shotgun (WGS) entry which is preliminary data.</text>
</comment>
<dbReference type="EMBL" id="JACEFO010001238">
    <property type="protein sequence ID" value="KAF8745058.1"/>
    <property type="molecule type" value="Genomic_DNA"/>
</dbReference>
<name>A0A835KL20_9POAL</name>
<evidence type="ECO:0000313" key="2">
    <source>
        <dbReference type="Proteomes" id="UP000636709"/>
    </source>
</evidence>
<dbReference type="Gene3D" id="3.80.10.10">
    <property type="entry name" value="Ribonuclease Inhibitor"/>
    <property type="match status" value="1"/>
</dbReference>
<organism evidence="1 2">
    <name type="scientific">Digitaria exilis</name>
    <dbReference type="NCBI Taxonomy" id="1010633"/>
    <lineage>
        <taxon>Eukaryota</taxon>
        <taxon>Viridiplantae</taxon>
        <taxon>Streptophyta</taxon>
        <taxon>Embryophyta</taxon>
        <taxon>Tracheophyta</taxon>
        <taxon>Spermatophyta</taxon>
        <taxon>Magnoliopsida</taxon>
        <taxon>Liliopsida</taxon>
        <taxon>Poales</taxon>
        <taxon>Poaceae</taxon>
        <taxon>PACMAD clade</taxon>
        <taxon>Panicoideae</taxon>
        <taxon>Panicodae</taxon>
        <taxon>Paniceae</taxon>
        <taxon>Anthephorinae</taxon>
        <taxon>Digitaria</taxon>
    </lineage>
</organism>
<dbReference type="OrthoDB" id="671427at2759"/>
<evidence type="ECO:0000313" key="1">
    <source>
        <dbReference type="EMBL" id="KAF8745058.1"/>
    </source>
</evidence>
<dbReference type="AlphaFoldDB" id="A0A835KL20"/>
<keyword evidence="2" id="KW-1185">Reference proteome</keyword>
<protein>
    <submittedName>
        <fullName evidence="1">Uncharacterized protein</fullName>
    </submittedName>
</protein>
<dbReference type="InterPro" id="IPR032675">
    <property type="entry name" value="LRR_dom_sf"/>
</dbReference>
<gene>
    <name evidence="1" type="ORF">HU200_013471</name>
</gene>
<dbReference type="Proteomes" id="UP000636709">
    <property type="component" value="Unassembled WGS sequence"/>
</dbReference>
<sequence length="217" mass="24636">MPVLDMLVLEKCKLNRVPPGLSFHAKGLRSLCIHDVKNLTSIENLSAAVQLEVSQCPDLENINNLWKLQKLDISTCANMKVLEGVSALNRLKLEDNNMETLPLYMQGVMPRHLQLDCSLSLLTSIAAVKYSHDRDKFSHIQQFHAYAGDKDVEAKCYVLYRKNPFSFETNIGSATIVQACRVRKKFAFLTTWPVEEEWPVGLVSADKCLLLRARFRV</sequence>
<accession>A0A835KL20</accession>
<reference evidence="1" key="1">
    <citation type="submission" date="2020-07" db="EMBL/GenBank/DDBJ databases">
        <title>Genome sequence and genetic diversity analysis of an under-domesticated orphan crop, white fonio (Digitaria exilis).</title>
        <authorList>
            <person name="Bennetzen J.L."/>
            <person name="Chen S."/>
            <person name="Ma X."/>
            <person name="Wang X."/>
            <person name="Yssel A.E.J."/>
            <person name="Chaluvadi S.R."/>
            <person name="Johnson M."/>
            <person name="Gangashetty P."/>
            <person name="Hamidou F."/>
            <person name="Sanogo M.D."/>
            <person name="Zwaenepoel A."/>
            <person name="Wallace J."/>
            <person name="Van De Peer Y."/>
            <person name="Van Deynze A."/>
        </authorList>
    </citation>
    <scope>NUCLEOTIDE SEQUENCE</scope>
    <source>
        <tissue evidence="1">Leaves</tissue>
    </source>
</reference>
<proteinExistence type="predicted"/>